<accession>A0ABN8YK21</accession>
<organism evidence="2 3">
    <name type="scientific">Rangifer tarandus platyrhynchus</name>
    <name type="common">Svalbard reindeer</name>
    <dbReference type="NCBI Taxonomy" id="3082113"/>
    <lineage>
        <taxon>Eukaryota</taxon>
        <taxon>Metazoa</taxon>
        <taxon>Chordata</taxon>
        <taxon>Craniata</taxon>
        <taxon>Vertebrata</taxon>
        <taxon>Euteleostomi</taxon>
        <taxon>Mammalia</taxon>
        <taxon>Eutheria</taxon>
        <taxon>Laurasiatheria</taxon>
        <taxon>Artiodactyla</taxon>
        <taxon>Ruminantia</taxon>
        <taxon>Pecora</taxon>
        <taxon>Cervidae</taxon>
        <taxon>Odocoileinae</taxon>
        <taxon>Rangifer</taxon>
    </lineage>
</organism>
<feature type="compositionally biased region" description="Basic and acidic residues" evidence="1">
    <location>
        <begin position="90"/>
        <end position="100"/>
    </location>
</feature>
<protein>
    <submittedName>
        <fullName evidence="2">Uncharacterized protein</fullName>
    </submittedName>
</protein>
<name>A0ABN8YK21_RANTA</name>
<feature type="region of interest" description="Disordered" evidence="1">
    <location>
        <begin position="306"/>
        <end position="330"/>
    </location>
</feature>
<feature type="region of interest" description="Disordered" evidence="1">
    <location>
        <begin position="208"/>
        <end position="255"/>
    </location>
</feature>
<evidence type="ECO:0000313" key="2">
    <source>
        <dbReference type="EMBL" id="CAI9161814.1"/>
    </source>
</evidence>
<dbReference type="Proteomes" id="UP001176941">
    <property type="component" value="Chromosome 20"/>
</dbReference>
<proteinExistence type="predicted"/>
<gene>
    <name evidence="2" type="ORF">MRATA1EN1_LOCUS10776</name>
</gene>
<feature type="region of interest" description="Disordered" evidence="1">
    <location>
        <begin position="76"/>
        <end position="100"/>
    </location>
</feature>
<reference evidence="2" key="1">
    <citation type="submission" date="2023-04" db="EMBL/GenBank/DDBJ databases">
        <authorList>
            <consortium name="ELIXIR-Norway"/>
        </authorList>
    </citation>
    <scope>NUCLEOTIDE SEQUENCE [LARGE SCALE GENOMIC DNA]</scope>
</reference>
<evidence type="ECO:0000313" key="3">
    <source>
        <dbReference type="Proteomes" id="UP001176941"/>
    </source>
</evidence>
<sequence length="330" mass="34724">MQLLGVRTHNHLSTCAAPGLRIQPHRGHLGEAGSKLGPGSPIRGSLPGNVILSSLRESLWRGSILRSPRRLRASQDLVEPNPSFSLGNDDPDRVAGKRGVSREACVRGAQHGEIDGGAPGPGLPHAAAAEPVQVSSPGVFPRLKGSPAPPPAGVPSASVIPATQETRDSEEGQRPTAPRAGGCAHAHELCPWVTRAQCKVSVSGNLDPEYSETGSSDHELRGPGSPRLSGKAEPLPLQRSPPRERGLAAGCPRVGSRLTPGGGLMVTTRRAVALAPSAWEADCPPQPHTSHRDLGRRQFWELIRPPVDTRPLGSTGPLPRALSTERIRGH</sequence>
<feature type="region of interest" description="Disordered" evidence="1">
    <location>
        <begin position="136"/>
        <end position="182"/>
    </location>
</feature>
<evidence type="ECO:0000256" key="1">
    <source>
        <dbReference type="SAM" id="MobiDB-lite"/>
    </source>
</evidence>
<dbReference type="EMBL" id="OX459956">
    <property type="protein sequence ID" value="CAI9161814.1"/>
    <property type="molecule type" value="Genomic_DNA"/>
</dbReference>
<keyword evidence="3" id="KW-1185">Reference proteome</keyword>